<dbReference type="PANTHER" id="PTHR43372:SF4">
    <property type="entry name" value="FATTY-ACID AMIDE HYDROLASE 2"/>
    <property type="match status" value="1"/>
</dbReference>
<reference evidence="2" key="1">
    <citation type="submission" date="2018-06" db="EMBL/GenBank/DDBJ databases">
        <authorList>
            <person name="Zhirakovskaya E."/>
        </authorList>
    </citation>
    <scope>NUCLEOTIDE SEQUENCE</scope>
</reference>
<protein>
    <submittedName>
        <fullName evidence="2">Aspartyl-tRNA(Asn) amidotransferase subunit A @ Glutamyl-tRNA(Gln) amidotransferase subunit A</fullName>
        <ecNumber evidence="2">6.3.5.6</ecNumber>
        <ecNumber evidence="2">6.3.5.7</ecNumber>
    </submittedName>
</protein>
<dbReference type="GO" id="GO:0050566">
    <property type="term" value="F:asparaginyl-tRNA synthase (glutamine-hydrolyzing) activity"/>
    <property type="evidence" value="ECO:0007669"/>
    <property type="project" value="UniProtKB-EC"/>
</dbReference>
<dbReference type="InterPro" id="IPR036928">
    <property type="entry name" value="AS_sf"/>
</dbReference>
<dbReference type="Pfam" id="PF01425">
    <property type="entry name" value="Amidase"/>
    <property type="match status" value="1"/>
</dbReference>
<dbReference type="InterPro" id="IPR023631">
    <property type="entry name" value="Amidase_dom"/>
</dbReference>
<dbReference type="GO" id="GO:0050567">
    <property type="term" value="F:glutaminyl-tRNA synthase (glutamine-hydrolyzing) activity"/>
    <property type="evidence" value="ECO:0007669"/>
    <property type="project" value="UniProtKB-EC"/>
</dbReference>
<dbReference type="EC" id="6.3.5.6" evidence="2"/>
<sequence>MYHSATKLTQSIQSANVTIVDTVKTCLDQINRHNPAINAIVTLDKENAMNTATKMDLQINQNKELPPLFGVPVSIKDSFETQGIRTTSSYPPLQHYIPNHDATVVNRLKKAGAIILGKTNLPQLAGDIQCWSPLFGQTNNPWNTNLTSGGSSGGSAAAIAMNFSFLDIGSDLAGSIRIPAAYCGVAGLKSTENRIPKTGHIPPLPKAERSVRHLLSLGVLARCVDDLRLGFNIISGPDGVDSETPPIPTSTIHFKRTQPLRVAWWDDFNGVPLCHRTKIGLNSTIQQLTEAGMKVERCFPKQFDFDAAWYAFGIIMGAEIGLGISPVKRFPLSLMSRFLPQSQPLARAFAAGLSFNWRQYNEALNIRDRLILQIEQFLENWDVWLCPVTPSVAFPHQKPGIFKTPPNILVDDFSMSYLEGTISMTTPFSLTGNPVITLPTGIVEGLPVGVQIIGKRWNDEELLNHSHIIELIINGFQSPPNCF</sequence>
<keyword evidence="2" id="KW-0436">Ligase</keyword>
<dbReference type="GO" id="GO:0012505">
    <property type="term" value="C:endomembrane system"/>
    <property type="evidence" value="ECO:0007669"/>
    <property type="project" value="TreeGrafter"/>
</dbReference>
<accession>A0A3B0W4A0</accession>
<keyword evidence="2" id="KW-0808">Transferase</keyword>
<organism evidence="2">
    <name type="scientific">hydrothermal vent metagenome</name>
    <dbReference type="NCBI Taxonomy" id="652676"/>
    <lineage>
        <taxon>unclassified sequences</taxon>
        <taxon>metagenomes</taxon>
        <taxon>ecological metagenomes</taxon>
    </lineage>
</organism>
<dbReference type="EC" id="6.3.5.7" evidence="2"/>
<dbReference type="InterPro" id="IPR052739">
    <property type="entry name" value="FAAH2"/>
</dbReference>
<name>A0A3B0W4A0_9ZZZZ</name>
<dbReference type="Gene3D" id="3.90.1300.10">
    <property type="entry name" value="Amidase signature (AS) domain"/>
    <property type="match status" value="1"/>
</dbReference>
<dbReference type="GO" id="GO:0016740">
    <property type="term" value="F:transferase activity"/>
    <property type="evidence" value="ECO:0007669"/>
    <property type="project" value="UniProtKB-KW"/>
</dbReference>
<evidence type="ECO:0000313" key="2">
    <source>
        <dbReference type="EMBL" id="VAW47280.1"/>
    </source>
</evidence>
<dbReference type="AlphaFoldDB" id="A0A3B0W4A0"/>
<dbReference type="SUPFAM" id="SSF75304">
    <property type="entry name" value="Amidase signature (AS) enzymes"/>
    <property type="match status" value="1"/>
</dbReference>
<evidence type="ECO:0000259" key="1">
    <source>
        <dbReference type="Pfam" id="PF01425"/>
    </source>
</evidence>
<feature type="domain" description="Amidase" evidence="1">
    <location>
        <begin position="22"/>
        <end position="463"/>
    </location>
</feature>
<proteinExistence type="predicted"/>
<dbReference type="EMBL" id="UOFB01000187">
    <property type="protein sequence ID" value="VAW47280.1"/>
    <property type="molecule type" value="Genomic_DNA"/>
</dbReference>
<gene>
    <name evidence="2" type="ORF">MNBD_GAMMA04-2023</name>
</gene>
<dbReference type="PANTHER" id="PTHR43372">
    <property type="entry name" value="FATTY-ACID AMIDE HYDROLASE"/>
    <property type="match status" value="1"/>
</dbReference>